<dbReference type="InterPro" id="IPR022656">
    <property type="entry name" value="XPA_C"/>
</dbReference>
<keyword evidence="7 13" id="KW-0175">Coiled coil</keyword>
<evidence type="ECO:0000256" key="9">
    <source>
        <dbReference type="ARBA" id="ARBA00023204"/>
    </source>
</evidence>
<dbReference type="Gene3D" id="1.20.5.300">
    <property type="match status" value="1"/>
</dbReference>
<sequence length="1286" mass="141167">MERPSSPQSTAPARPRSPPTPEVTRRIEESRLRAKALRDRREAEERSAGVTPTPRTTSGFVATDSIQLAGPAARKRPFSYITRSQIPETNRDARDAAPTDKDGKPSGEKGTVLAPISRKFTKYVDYNFSAITDTKGGFLSTDDDPWNKHMAGSAAAQGNKPEGETKPAHMTAAEWERLQLIRNLQRNKQGPYEPGLSVLADEKTRKRCRECRSVEIDFVWEEVFGCCVCGKCKEKFPEKYSLLTKTECREDYLITDPELKDPELLPHLSKPNPHKANWHDMMLFLRYQVEEYAFNQKWGSAEALDAEFERREAGKKRRKEAKFKEKLLDLKRKTRTDTVRRNNAKNGGIGGGTAKFGDSFTARTVIREQSMPRLWNMASISPILASDKKKEKKSSNVPDHHWRNWQVSPSASFEPSDRFLRASIDLADLERTAPQRNSVLAGARRRVDGRTELLRVTQHLSRAPIAMGTNGGNGMGGNPGHEMQGVMGSGANQPPATEYTLQGVMRFLQTEWHRHERDRNAWEIDRQEMKSRIANLEGQARRADATQKALKKYVTILERKVKDQAVLLKAGKVEGEPEKENVDRAVLLQEKLRPLNEKPTETIAEERLPPAGADDESTRNELKMFLDQCQAEFTYLMITPANPMPPRESPPLPMIEDLREGEAFGQPPLDQSFQQQPTRQQQQHAQQQQQQQNNAREMLAAQFAAPVNHHAPAPQGPGNFGKNQELQPVAMVRTSGAEQNPLSYGSQAEWPPHAPVPNKVAEEQAAKLKNQARQLAEENADAGKRDMMEADGWDFNEGNFPDPAAPAPTSQPSAIRPDTDVFPSADTMPKSPNRGALSHRRKSSSSMARRRSAEHELSLNVMSQRAESANFKLKFGLRGHLDTVRTVIFSGGGSPGEPEICTTGDDGMIKRFHIPDRHPGQFSANSSDLDVTADFTHRGHNGAVLCLASWSPSPNFSTGGRAQGDGWIFSGGQDATIRVWERGRVDPKATIESHTDAVWALCVLPTNLGALFGQASSYGTPDRVILVTGAADGTVKPGPGRRGPGGRVRGNSTSSGSAFPSSPQPTTASNSPFHYTLVHTISRANSKASPTCITPLSSNGETFVVSYSDAAIIVYDTRSGEEIGSMASLETYDGTIATSVNSVVATTVGLDQPHQGLNDEDSSSGGGPTGGGRAMAGSGVEGVIISGHEDRFVRFFDANSGQCTYNMLAHPASISSLSLSPDGRELVSAGHDASLRFWSLEKRTCTQEITNHRVMRGEGICAVVWSQDGRWVVSGGGDGVVKVFAR</sequence>
<feature type="compositionally biased region" description="Low complexity" evidence="14">
    <location>
        <begin position="1049"/>
        <end position="1065"/>
    </location>
</feature>
<evidence type="ECO:0000313" key="17">
    <source>
        <dbReference type="EMBL" id="KAK4455362.1"/>
    </source>
</evidence>
<evidence type="ECO:0000256" key="12">
    <source>
        <dbReference type="PROSITE-ProRule" id="PRU00221"/>
    </source>
</evidence>
<evidence type="ECO:0000256" key="10">
    <source>
        <dbReference type="ARBA" id="ARBA00023242"/>
    </source>
</evidence>
<dbReference type="InterPro" id="IPR015943">
    <property type="entry name" value="WD40/YVTN_repeat-like_dom_sf"/>
</dbReference>
<gene>
    <name evidence="17" type="ORF">QBC34DRAFT_489652</name>
</gene>
<feature type="region of interest" description="Disordered" evidence="14">
    <location>
        <begin position="1"/>
        <end position="112"/>
    </location>
</feature>
<protein>
    <recommendedName>
        <fullName evidence="11">DNA repair protein RAD14</fullName>
    </recommendedName>
</protein>
<comment type="caution">
    <text evidence="17">The sequence shown here is derived from an EMBL/GenBank/DDBJ whole genome shotgun (WGS) entry which is preliminary data.</text>
</comment>
<dbReference type="SUPFAM" id="SSF46955">
    <property type="entry name" value="Putative DNA-binding domain"/>
    <property type="match status" value="1"/>
</dbReference>
<keyword evidence="10" id="KW-0539">Nucleus</keyword>
<dbReference type="GO" id="GO:0005634">
    <property type="term" value="C:nucleus"/>
    <property type="evidence" value="ECO:0007669"/>
    <property type="project" value="UniProtKB-SubCell"/>
</dbReference>
<name>A0AAV9H6J7_9PEZI</name>
<evidence type="ECO:0000256" key="8">
    <source>
        <dbReference type="ARBA" id="ARBA00023125"/>
    </source>
</evidence>
<dbReference type="Pfam" id="PF08232">
    <property type="entry name" value="Striatin"/>
    <property type="match status" value="1"/>
</dbReference>
<evidence type="ECO:0000313" key="18">
    <source>
        <dbReference type="Proteomes" id="UP001321760"/>
    </source>
</evidence>
<evidence type="ECO:0000259" key="16">
    <source>
        <dbReference type="Pfam" id="PF08232"/>
    </source>
</evidence>
<evidence type="ECO:0000256" key="14">
    <source>
        <dbReference type="SAM" id="MobiDB-lite"/>
    </source>
</evidence>
<keyword evidence="8" id="KW-0238">DNA-binding</keyword>
<feature type="region of interest" description="Disordered" evidence="14">
    <location>
        <begin position="795"/>
        <end position="856"/>
    </location>
</feature>
<feature type="domain" description="XPA C-terminal" evidence="15">
    <location>
        <begin position="239"/>
        <end position="289"/>
    </location>
</feature>
<accession>A0AAV9H6J7</accession>
<organism evidence="17 18">
    <name type="scientific">Podospora aff. communis PSN243</name>
    <dbReference type="NCBI Taxonomy" id="3040156"/>
    <lineage>
        <taxon>Eukaryota</taxon>
        <taxon>Fungi</taxon>
        <taxon>Dikarya</taxon>
        <taxon>Ascomycota</taxon>
        <taxon>Pezizomycotina</taxon>
        <taxon>Sordariomycetes</taxon>
        <taxon>Sordariomycetidae</taxon>
        <taxon>Sordariales</taxon>
        <taxon>Podosporaceae</taxon>
        <taxon>Podospora</taxon>
    </lineage>
</organism>
<dbReference type="Gene3D" id="3.90.530.10">
    <property type="entry name" value="XPA C-terminal domain"/>
    <property type="match status" value="1"/>
</dbReference>
<dbReference type="Pfam" id="PF05181">
    <property type="entry name" value="XPA_C"/>
    <property type="match status" value="1"/>
</dbReference>
<dbReference type="EMBL" id="MU865914">
    <property type="protein sequence ID" value="KAK4455362.1"/>
    <property type="molecule type" value="Genomic_DNA"/>
</dbReference>
<feature type="region of interest" description="Disordered" evidence="14">
    <location>
        <begin position="1031"/>
        <end position="1072"/>
    </location>
</feature>
<feature type="domain" description="Striatin N-terminal" evidence="16">
    <location>
        <begin position="500"/>
        <end position="640"/>
    </location>
</feature>
<keyword evidence="3" id="KW-0479">Metal-binding</keyword>
<feature type="compositionally biased region" description="Basic and acidic residues" evidence="14">
    <location>
        <begin position="89"/>
        <end position="107"/>
    </location>
</feature>
<feature type="coiled-coil region" evidence="13">
    <location>
        <begin position="758"/>
        <end position="785"/>
    </location>
</feature>
<evidence type="ECO:0000256" key="7">
    <source>
        <dbReference type="ARBA" id="ARBA00023054"/>
    </source>
</evidence>
<dbReference type="PANTHER" id="PTHR15653:SF0">
    <property type="entry name" value="CONNECTOR OF KINASE TO AP-1, ISOFORM E"/>
    <property type="match status" value="1"/>
</dbReference>
<dbReference type="GO" id="GO:0008270">
    <property type="term" value="F:zinc ion binding"/>
    <property type="evidence" value="ECO:0007669"/>
    <property type="project" value="UniProtKB-KW"/>
</dbReference>
<dbReference type="InterPro" id="IPR000465">
    <property type="entry name" value="XPA/RAD14"/>
</dbReference>
<feature type="region of interest" description="Disordered" evidence="14">
    <location>
        <begin position="1151"/>
        <end position="1175"/>
    </location>
</feature>
<feature type="compositionally biased region" description="Polar residues" evidence="14">
    <location>
        <begin position="736"/>
        <end position="746"/>
    </location>
</feature>
<evidence type="ECO:0000256" key="6">
    <source>
        <dbReference type="ARBA" id="ARBA00022833"/>
    </source>
</evidence>
<dbReference type="InterPro" id="IPR036322">
    <property type="entry name" value="WD40_repeat_dom_sf"/>
</dbReference>
<evidence type="ECO:0000256" key="1">
    <source>
        <dbReference type="ARBA" id="ARBA00004123"/>
    </source>
</evidence>
<reference evidence="17" key="2">
    <citation type="submission" date="2023-05" db="EMBL/GenBank/DDBJ databases">
        <authorList>
            <consortium name="Lawrence Berkeley National Laboratory"/>
            <person name="Steindorff A."/>
            <person name="Hensen N."/>
            <person name="Bonometti L."/>
            <person name="Westerberg I."/>
            <person name="Brannstrom I.O."/>
            <person name="Guillou S."/>
            <person name="Cros-Aarteil S."/>
            <person name="Calhoun S."/>
            <person name="Haridas S."/>
            <person name="Kuo A."/>
            <person name="Mondo S."/>
            <person name="Pangilinan J."/>
            <person name="Riley R."/>
            <person name="Labutti K."/>
            <person name="Andreopoulos B."/>
            <person name="Lipzen A."/>
            <person name="Chen C."/>
            <person name="Yanf M."/>
            <person name="Daum C."/>
            <person name="Ng V."/>
            <person name="Clum A."/>
            <person name="Ohm R."/>
            <person name="Martin F."/>
            <person name="Silar P."/>
            <person name="Natvig D."/>
            <person name="Lalanne C."/>
            <person name="Gautier V."/>
            <person name="Ament-Velasquez S.L."/>
            <person name="Kruys A."/>
            <person name="Hutchinson M.I."/>
            <person name="Powell A.J."/>
            <person name="Barry K."/>
            <person name="Miller A.N."/>
            <person name="Grigoriev I.V."/>
            <person name="Debuchy R."/>
            <person name="Gladieux P."/>
            <person name="Thoren M.H."/>
            <person name="Johannesson H."/>
        </authorList>
    </citation>
    <scope>NUCLEOTIDE SEQUENCE</scope>
    <source>
        <strain evidence="17">PSN243</strain>
    </source>
</reference>
<feature type="compositionally biased region" description="Gly residues" evidence="14">
    <location>
        <begin position="1164"/>
        <end position="1174"/>
    </location>
</feature>
<feature type="region of interest" description="Disordered" evidence="14">
    <location>
        <begin position="663"/>
        <end position="695"/>
    </location>
</feature>
<keyword evidence="9" id="KW-0234">DNA repair</keyword>
<keyword evidence="5" id="KW-0863">Zinc-finger</keyword>
<feature type="coiled-coil region" evidence="13">
    <location>
        <begin position="519"/>
        <end position="546"/>
    </location>
</feature>
<evidence type="ECO:0000256" key="13">
    <source>
        <dbReference type="SAM" id="Coils"/>
    </source>
</evidence>
<evidence type="ECO:0000256" key="2">
    <source>
        <dbReference type="ARBA" id="ARBA00005548"/>
    </source>
</evidence>
<feature type="region of interest" description="Disordered" evidence="14">
    <location>
        <begin position="736"/>
        <end position="756"/>
    </location>
</feature>
<comment type="subcellular location">
    <subcellularLocation>
        <location evidence="1">Nucleus</location>
    </subcellularLocation>
</comment>
<dbReference type="Proteomes" id="UP001321760">
    <property type="component" value="Unassembled WGS sequence"/>
</dbReference>
<feature type="repeat" description="WD" evidence="12">
    <location>
        <begin position="1207"/>
        <end position="1248"/>
    </location>
</feature>
<comment type="similarity">
    <text evidence="2">Belongs to the XPA family.</text>
</comment>
<keyword evidence="6" id="KW-0862">Zinc</keyword>
<feature type="compositionally biased region" description="Low complexity" evidence="14">
    <location>
        <begin position="1"/>
        <end position="14"/>
    </location>
</feature>
<dbReference type="PANTHER" id="PTHR15653">
    <property type="entry name" value="STRIATIN"/>
    <property type="match status" value="1"/>
</dbReference>
<dbReference type="InterPro" id="IPR013258">
    <property type="entry name" value="Striatin_N"/>
</dbReference>
<dbReference type="GO" id="GO:0006289">
    <property type="term" value="P:nucleotide-excision repair"/>
    <property type="evidence" value="ECO:0007669"/>
    <property type="project" value="InterPro"/>
</dbReference>
<keyword evidence="12" id="KW-0853">WD repeat</keyword>
<proteinExistence type="inferred from homology"/>
<dbReference type="SMART" id="SM00320">
    <property type="entry name" value="WD40"/>
    <property type="match status" value="7"/>
</dbReference>
<dbReference type="SUPFAM" id="SSF50978">
    <property type="entry name" value="WD40 repeat-like"/>
    <property type="match status" value="1"/>
</dbReference>
<feature type="compositionally biased region" description="Basic residues" evidence="14">
    <location>
        <begin position="837"/>
        <end position="850"/>
    </location>
</feature>
<dbReference type="InterPro" id="IPR051488">
    <property type="entry name" value="WD_repeat_striatin"/>
</dbReference>
<feature type="compositionally biased region" description="Low complexity" evidence="14">
    <location>
        <begin position="671"/>
        <end position="692"/>
    </location>
</feature>
<dbReference type="FunFam" id="3.90.530.10:FF:000003">
    <property type="entry name" value="Dna repair rad14 protein"/>
    <property type="match status" value="1"/>
</dbReference>
<dbReference type="Gene3D" id="2.130.10.10">
    <property type="entry name" value="YVTN repeat-like/Quinoprotein amine dehydrogenase"/>
    <property type="match status" value="2"/>
</dbReference>
<feature type="compositionally biased region" description="Polar residues" evidence="14">
    <location>
        <begin position="53"/>
        <end position="66"/>
    </location>
</feature>
<dbReference type="InterPro" id="IPR001680">
    <property type="entry name" value="WD40_rpt"/>
</dbReference>
<keyword evidence="4" id="KW-0227">DNA damage</keyword>
<evidence type="ECO:0000256" key="3">
    <source>
        <dbReference type="ARBA" id="ARBA00022723"/>
    </source>
</evidence>
<evidence type="ECO:0000256" key="4">
    <source>
        <dbReference type="ARBA" id="ARBA00022763"/>
    </source>
</evidence>
<dbReference type="InterPro" id="IPR037129">
    <property type="entry name" value="XPA_sf"/>
</dbReference>
<evidence type="ECO:0000256" key="11">
    <source>
        <dbReference type="ARBA" id="ARBA00072989"/>
    </source>
</evidence>
<dbReference type="CDD" id="cd21077">
    <property type="entry name" value="DBD_Rad14"/>
    <property type="match status" value="1"/>
</dbReference>
<dbReference type="PROSITE" id="PS50082">
    <property type="entry name" value="WD_REPEATS_2"/>
    <property type="match status" value="1"/>
</dbReference>
<evidence type="ECO:0000256" key="5">
    <source>
        <dbReference type="ARBA" id="ARBA00022771"/>
    </source>
</evidence>
<feature type="compositionally biased region" description="Basic and acidic residues" evidence="14">
    <location>
        <begin position="23"/>
        <end position="47"/>
    </location>
</feature>
<evidence type="ECO:0000259" key="15">
    <source>
        <dbReference type="Pfam" id="PF05181"/>
    </source>
</evidence>
<keyword evidence="18" id="KW-1185">Reference proteome</keyword>
<dbReference type="InterPro" id="IPR009061">
    <property type="entry name" value="DNA-bd_dom_put_sf"/>
</dbReference>
<dbReference type="PROSITE" id="PS50294">
    <property type="entry name" value="WD_REPEATS_REGION"/>
    <property type="match status" value="1"/>
</dbReference>
<dbReference type="NCBIfam" id="TIGR00598">
    <property type="entry name" value="rad14"/>
    <property type="match status" value="1"/>
</dbReference>
<reference evidence="17" key="1">
    <citation type="journal article" date="2023" name="Mol. Phylogenet. Evol.">
        <title>Genome-scale phylogeny and comparative genomics of the fungal order Sordariales.</title>
        <authorList>
            <person name="Hensen N."/>
            <person name="Bonometti L."/>
            <person name="Westerberg I."/>
            <person name="Brannstrom I.O."/>
            <person name="Guillou S."/>
            <person name="Cros-Aarteil S."/>
            <person name="Calhoun S."/>
            <person name="Haridas S."/>
            <person name="Kuo A."/>
            <person name="Mondo S."/>
            <person name="Pangilinan J."/>
            <person name="Riley R."/>
            <person name="LaButti K."/>
            <person name="Andreopoulos B."/>
            <person name="Lipzen A."/>
            <person name="Chen C."/>
            <person name="Yan M."/>
            <person name="Daum C."/>
            <person name="Ng V."/>
            <person name="Clum A."/>
            <person name="Steindorff A."/>
            <person name="Ohm R.A."/>
            <person name="Martin F."/>
            <person name="Silar P."/>
            <person name="Natvig D.O."/>
            <person name="Lalanne C."/>
            <person name="Gautier V."/>
            <person name="Ament-Velasquez S.L."/>
            <person name="Kruys A."/>
            <person name="Hutchinson M.I."/>
            <person name="Powell A.J."/>
            <person name="Barry K."/>
            <person name="Miller A.N."/>
            <person name="Grigoriev I.V."/>
            <person name="Debuchy R."/>
            <person name="Gladieux P."/>
            <person name="Hiltunen Thoren M."/>
            <person name="Johannesson H."/>
        </authorList>
    </citation>
    <scope>NUCLEOTIDE SEQUENCE</scope>
    <source>
        <strain evidence="17">PSN243</strain>
    </source>
</reference>
<dbReference type="Pfam" id="PF00400">
    <property type="entry name" value="WD40"/>
    <property type="match status" value="3"/>
</dbReference>
<dbReference type="GO" id="GO:0003684">
    <property type="term" value="F:damaged DNA binding"/>
    <property type="evidence" value="ECO:0007669"/>
    <property type="project" value="InterPro"/>
</dbReference>